<keyword evidence="2" id="KW-1185">Reference proteome</keyword>
<reference evidence="1" key="1">
    <citation type="submission" date="2020-01" db="EMBL/GenBank/DDBJ databases">
        <authorList>
            <person name="Mishra B."/>
        </authorList>
    </citation>
    <scope>NUCLEOTIDE SEQUENCE [LARGE SCALE GENOMIC DNA]</scope>
</reference>
<sequence>MPNYTLSGESEKLSYIKAPLASCYGDDAIFIEYKGKLASIVPDTIMVVSKDLICANKAGELILAPTMLSRHAQPFYIFYYNVETQTSEESAPWNWRRSRV</sequence>
<proteinExistence type="predicted"/>
<evidence type="ECO:0000313" key="2">
    <source>
        <dbReference type="Proteomes" id="UP000467841"/>
    </source>
</evidence>
<gene>
    <name evidence="1" type="ORF">MERR_LOCUS3296</name>
</gene>
<evidence type="ECO:0000313" key="1">
    <source>
        <dbReference type="EMBL" id="CAA7016061.1"/>
    </source>
</evidence>
<name>A0A6D2HKZ9_9BRAS</name>
<accession>A0A6D2HKZ9</accession>
<organism evidence="1 2">
    <name type="scientific">Microthlaspi erraticum</name>
    <dbReference type="NCBI Taxonomy" id="1685480"/>
    <lineage>
        <taxon>Eukaryota</taxon>
        <taxon>Viridiplantae</taxon>
        <taxon>Streptophyta</taxon>
        <taxon>Embryophyta</taxon>
        <taxon>Tracheophyta</taxon>
        <taxon>Spermatophyta</taxon>
        <taxon>Magnoliopsida</taxon>
        <taxon>eudicotyledons</taxon>
        <taxon>Gunneridae</taxon>
        <taxon>Pentapetalae</taxon>
        <taxon>rosids</taxon>
        <taxon>malvids</taxon>
        <taxon>Brassicales</taxon>
        <taxon>Brassicaceae</taxon>
        <taxon>Coluteocarpeae</taxon>
        <taxon>Microthlaspi</taxon>
    </lineage>
</organism>
<dbReference type="EMBL" id="CACVBM020000221">
    <property type="protein sequence ID" value="CAA7016061.1"/>
    <property type="molecule type" value="Genomic_DNA"/>
</dbReference>
<protein>
    <recommendedName>
        <fullName evidence="3">DUF295 domain-containing protein</fullName>
    </recommendedName>
</protein>
<evidence type="ECO:0008006" key="3">
    <source>
        <dbReference type="Google" id="ProtNLM"/>
    </source>
</evidence>
<dbReference type="Proteomes" id="UP000467841">
    <property type="component" value="Unassembled WGS sequence"/>
</dbReference>
<dbReference type="AlphaFoldDB" id="A0A6D2HKZ9"/>
<comment type="caution">
    <text evidence="1">The sequence shown here is derived from an EMBL/GenBank/DDBJ whole genome shotgun (WGS) entry which is preliminary data.</text>
</comment>